<dbReference type="PANTHER" id="PTHR48100:SF62">
    <property type="entry name" value="GLUCOSYL-3-PHOSPHOGLYCERATE PHOSPHATASE"/>
    <property type="match status" value="1"/>
</dbReference>
<gene>
    <name evidence="2" type="ORF">GCM10023198_25030</name>
</gene>
<keyword evidence="3" id="KW-1185">Reference proteome</keyword>
<organism evidence="2 3">
    <name type="scientific">Promicromonospora umidemergens</name>
    <dbReference type="NCBI Taxonomy" id="629679"/>
    <lineage>
        <taxon>Bacteria</taxon>
        <taxon>Bacillati</taxon>
        <taxon>Actinomycetota</taxon>
        <taxon>Actinomycetes</taxon>
        <taxon>Micrococcales</taxon>
        <taxon>Promicromonosporaceae</taxon>
        <taxon>Promicromonospora</taxon>
    </lineage>
</organism>
<comment type="caution">
    <text evidence="2">The sequence shown here is derived from an EMBL/GenBank/DDBJ whole genome shotgun (WGS) entry which is preliminary data.</text>
</comment>
<dbReference type="InterPro" id="IPR050275">
    <property type="entry name" value="PGM_Phosphatase"/>
</dbReference>
<dbReference type="Proteomes" id="UP001500843">
    <property type="component" value="Unassembled WGS sequence"/>
</dbReference>
<dbReference type="RefSeq" id="WP_253867497.1">
    <property type="nucleotide sequence ID" value="NZ_BAABHM010000011.1"/>
</dbReference>
<name>A0ABP8XA86_9MICO</name>
<dbReference type="EMBL" id="BAABHM010000011">
    <property type="protein sequence ID" value="GAA4702756.1"/>
    <property type="molecule type" value="Genomic_DNA"/>
</dbReference>
<dbReference type="SMART" id="SM00855">
    <property type="entry name" value="PGAM"/>
    <property type="match status" value="1"/>
</dbReference>
<dbReference type="PANTHER" id="PTHR48100">
    <property type="entry name" value="BROAD-SPECIFICITY PHOSPHATASE YOR283W-RELATED"/>
    <property type="match status" value="1"/>
</dbReference>
<evidence type="ECO:0000256" key="1">
    <source>
        <dbReference type="SAM" id="MobiDB-lite"/>
    </source>
</evidence>
<dbReference type="InterPro" id="IPR013078">
    <property type="entry name" value="His_Pase_superF_clade-1"/>
</dbReference>
<evidence type="ECO:0000313" key="3">
    <source>
        <dbReference type="Proteomes" id="UP001500843"/>
    </source>
</evidence>
<dbReference type="CDD" id="cd07067">
    <property type="entry name" value="HP_PGM_like"/>
    <property type="match status" value="1"/>
</dbReference>
<dbReference type="InterPro" id="IPR029033">
    <property type="entry name" value="His_PPase_superfam"/>
</dbReference>
<sequence>MSEAPGFDTYRRQPDAPARSDGALPLTAVLVRHGVTPLTEAGRYSGSDVPGPPLTARGRLQAAQAADAVFRIGRAARTGAGSTGGMRGGGLWPDLPRPTALVASPTARTQETATAVGRRLGLHVGTEDRFAECRYGEWEGLTAPEIEQGWPGELARWRSTGTFEPPGGESYAQLGARVWDGLADLLAGGVGRTVVAVGHVAQIRTAVGQALGAPASHWPRLRIPPASLSVVRLWEDGSTEVTAVGVPTDG</sequence>
<reference evidence="3" key="1">
    <citation type="journal article" date="2019" name="Int. J. Syst. Evol. Microbiol.">
        <title>The Global Catalogue of Microorganisms (GCM) 10K type strain sequencing project: providing services to taxonomists for standard genome sequencing and annotation.</title>
        <authorList>
            <consortium name="The Broad Institute Genomics Platform"/>
            <consortium name="The Broad Institute Genome Sequencing Center for Infectious Disease"/>
            <person name="Wu L."/>
            <person name="Ma J."/>
        </authorList>
    </citation>
    <scope>NUCLEOTIDE SEQUENCE [LARGE SCALE GENOMIC DNA]</scope>
    <source>
        <strain evidence="3">JCM 17975</strain>
    </source>
</reference>
<accession>A0ABP8XA86</accession>
<protein>
    <recommendedName>
        <fullName evidence="4">Phosphoglycerate mutase</fullName>
    </recommendedName>
</protein>
<dbReference type="Gene3D" id="3.40.50.1240">
    <property type="entry name" value="Phosphoglycerate mutase-like"/>
    <property type="match status" value="1"/>
</dbReference>
<proteinExistence type="predicted"/>
<dbReference type="Pfam" id="PF00300">
    <property type="entry name" value="His_Phos_1"/>
    <property type="match status" value="2"/>
</dbReference>
<dbReference type="SUPFAM" id="SSF53254">
    <property type="entry name" value="Phosphoglycerate mutase-like"/>
    <property type="match status" value="1"/>
</dbReference>
<evidence type="ECO:0008006" key="4">
    <source>
        <dbReference type="Google" id="ProtNLM"/>
    </source>
</evidence>
<feature type="region of interest" description="Disordered" evidence="1">
    <location>
        <begin position="1"/>
        <end position="21"/>
    </location>
</feature>
<evidence type="ECO:0000313" key="2">
    <source>
        <dbReference type="EMBL" id="GAA4702756.1"/>
    </source>
</evidence>